<dbReference type="EMBL" id="BMMV01000031">
    <property type="protein sequence ID" value="GGK25228.1"/>
    <property type="molecule type" value="Genomic_DNA"/>
</dbReference>
<gene>
    <name evidence="1" type="ORF">GCM10011583_66550</name>
</gene>
<reference evidence="2" key="1">
    <citation type="journal article" date="2019" name="Int. J. Syst. Evol. Microbiol.">
        <title>The Global Catalogue of Microorganisms (GCM) 10K type strain sequencing project: providing services to taxonomists for standard genome sequencing and annotation.</title>
        <authorList>
            <consortium name="The Broad Institute Genomics Platform"/>
            <consortium name="The Broad Institute Genome Sequencing Center for Infectious Disease"/>
            <person name="Wu L."/>
            <person name="Ma J."/>
        </authorList>
    </citation>
    <scope>NUCLEOTIDE SEQUENCE [LARGE SCALE GENOMIC DNA]</scope>
    <source>
        <strain evidence="2">CGMCC 4.7275</strain>
    </source>
</reference>
<proteinExistence type="predicted"/>
<evidence type="ECO:0000313" key="1">
    <source>
        <dbReference type="EMBL" id="GGK25228.1"/>
    </source>
</evidence>
<protein>
    <recommendedName>
        <fullName evidence="3">Transposase</fullName>
    </recommendedName>
</protein>
<keyword evidence="2" id="KW-1185">Reference proteome</keyword>
<name>A0ABQ2EWL9_9ACTN</name>
<evidence type="ECO:0008006" key="3">
    <source>
        <dbReference type="Google" id="ProtNLM"/>
    </source>
</evidence>
<sequence length="236" mass="25620">MPGAGLNAGNGGGWPVAEEILIDGTPAGRAYATRQATQEKQEVGEAPARRWTPLLDGAERVGVLHVRTASADEDTAATVRRLAALVTLLLISVRSQSDSYARLVRTRRVTVAAEPQWNLMPPRAFANGQVTIAKAAAGTRPGNIRSARITHADDGTAVLANAAPEIPWRRQERLRPTRTGRRLRRIHDQSRWRFLEGARWPAAGFRLGRRADGAAIATATPQQWAGEAVREPNLIP</sequence>
<organism evidence="1 2">
    <name type="scientific">Streptomyces camponoticapitis</name>
    <dbReference type="NCBI Taxonomy" id="1616125"/>
    <lineage>
        <taxon>Bacteria</taxon>
        <taxon>Bacillati</taxon>
        <taxon>Actinomycetota</taxon>
        <taxon>Actinomycetes</taxon>
        <taxon>Kitasatosporales</taxon>
        <taxon>Streptomycetaceae</taxon>
        <taxon>Streptomyces</taxon>
    </lineage>
</organism>
<dbReference type="Proteomes" id="UP000660265">
    <property type="component" value="Unassembled WGS sequence"/>
</dbReference>
<evidence type="ECO:0000313" key="2">
    <source>
        <dbReference type="Proteomes" id="UP000660265"/>
    </source>
</evidence>
<comment type="caution">
    <text evidence="1">The sequence shown here is derived from an EMBL/GenBank/DDBJ whole genome shotgun (WGS) entry which is preliminary data.</text>
</comment>
<accession>A0ABQ2EWL9</accession>